<dbReference type="InterPro" id="IPR048666">
    <property type="entry name" value="RedAm-like_C"/>
</dbReference>
<accession>A0ABU2S2C6</accession>
<dbReference type="RefSeq" id="WP_311617494.1">
    <property type="nucleotide sequence ID" value="NZ_JAVREV010000005.1"/>
</dbReference>
<dbReference type="PANTHER" id="PTHR43580">
    <property type="entry name" value="OXIDOREDUCTASE GLYR1-RELATED"/>
    <property type="match status" value="1"/>
</dbReference>
<dbReference type="Gene3D" id="1.10.1040.10">
    <property type="entry name" value="N-(1-d-carboxylethyl)-l-norvaline Dehydrogenase, domain 2"/>
    <property type="match status" value="1"/>
</dbReference>
<keyword evidence="4" id="KW-1185">Reference proteome</keyword>
<dbReference type="InterPro" id="IPR051265">
    <property type="entry name" value="HIBADH-related_NP60_sf"/>
</dbReference>
<dbReference type="Gene3D" id="3.40.50.720">
    <property type="entry name" value="NAD(P)-binding Rossmann-like Domain"/>
    <property type="match status" value="1"/>
</dbReference>
<feature type="domain" description="6-phosphogluconate dehydrogenase NADP-binding" evidence="1">
    <location>
        <begin position="11"/>
        <end position="158"/>
    </location>
</feature>
<feature type="domain" description="NADPH-dependent reductive aminase-like C-terminal" evidence="2">
    <location>
        <begin position="166"/>
        <end position="292"/>
    </location>
</feature>
<dbReference type="PANTHER" id="PTHR43580:SF2">
    <property type="entry name" value="CYTOKINE-LIKE NUCLEAR FACTOR N-PAC"/>
    <property type="match status" value="1"/>
</dbReference>
<dbReference type="InterPro" id="IPR013328">
    <property type="entry name" value="6PGD_dom2"/>
</dbReference>
<dbReference type="Proteomes" id="UP001183615">
    <property type="component" value="Unassembled WGS sequence"/>
</dbReference>
<reference evidence="4" key="1">
    <citation type="submission" date="2023-07" db="EMBL/GenBank/DDBJ databases">
        <title>30 novel species of actinomycetes from the DSMZ collection.</title>
        <authorList>
            <person name="Nouioui I."/>
        </authorList>
    </citation>
    <scope>NUCLEOTIDE SEQUENCE [LARGE SCALE GENOMIC DNA]</scope>
    <source>
        <strain evidence="4">DSM 41886</strain>
    </source>
</reference>
<dbReference type="EMBL" id="JAVREV010000005">
    <property type="protein sequence ID" value="MDT0443112.1"/>
    <property type="molecule type" value="Genomic_DNA"/>
</dbReference>
<protein>
    <submittedName>
        <fullName evidence="3">NAD(P)-binding domain-containing protein</fullName>
    </submittedName>
</protein>
<dbReference type="Pfam" id="PF21761">
    <property type="entry name" value="RedAm-like_C"/>
    <property type="match status" value="1"/>
</dbReference>
<name>A0ABU2S2C6_9ACTN</name>
<dbReference type="InterPro" id="IPR006115">
    <property type="entry name" value="6PGDH_NADP-bd"/>
</dbReference>
<evidence type="ECO:0000313" key="4">
    <source>
        <dbReference type="Proteomes" id="UP001183615"/>
    </source>
</evidence>
<evidence type="ECO:0000259" key="1">
    <source>
        <dbReference type="Pfam" id="PF03446"/>
    </source>
</evidence>
<dbReference type="InterPro" id="IPR036291">
    <property type="entry name" value="NAD(P)-bd_dom_sf"/>
</dbReference>
<organism evidence="3 4">
    <name type="scientific">Streptomyces johnsoniae</name>
    <dbReference type="NCBI Taxonomy" id="3075532"/>
    <lineage>
        <taxon>Bacteria</taxon>
        <taxon>Bacillati</taxon>
        <taxon>Actinomycetota</taxon>
        <taxon>Actinomycetes</taxon>
        <taxon>Kitasatosporales</taxon>
        <taxon>Streptomycetaceae</taxon>
        <taxon>Streptomyces</taxon>
    </lineage>
</organism>
<gene>
    <name evidence="3" type="ORF">RM779_10965</name>
</gene>
<dbReference type="Pfam" id="PF03446">
    <property type="entry name" value="NAD_binding_2"/>
    <property type="match status" value="1"/>
</dbReference>
<evidence type="ECO:0000259" key="2">
    <source>
        <dbReference type="Pfam" id="PF21761"/>
    </source>
</evidence>
<dbReference type="SUPFAM" id="SSF51735">
    <property type="entry name" value="NAD(P)-binding Rossmann-fold domains"/>
    <property type="match status" value="1"/>
</dbReference>
<comment type="caution">
    <text evidence="3">The sequence shown here is derived from an EMBL/GenBank/DDBJ whole genome shotgun (WGS) entry which is preliminary data.</text>
</comment>
<proteinExistence type="predicted"/>
<evidence type="ECO:0000313" key="3">
    <source>
        <dbReference type="EMBL" id="MDT0443112.1"/>
    </source>
</evidence>
<sequence>MTDIASHPQPVTVLGTGLMGAALAEALLKAGRPVTVWNRTSAKAEALTALGAVHAGDVAEAAAASRLLILCVRDAPAARTVLDAIDPAPGRVVVNLTTSSPEEARDAAARAAARGLDYLDGAIQAGAHIIGRPEALLMYAGREPLFRAHEETLRVFGPDTRFLGADHALPALFDLALLGLVYELWIGYLHTLALIGAEGLPVGSFASAAGKIVDDLVQHFGALATEVETGRYDPETFGRLVDHEVISGRLVEARASRGVDAERLRHVKRLIDRRIGQGLGEQGFSSIFESFRPAAMP</sequence>